<comment type="caution">
    <text evidence="5">The sequence shown here is derived from an EMBL/GenBank/DDBJ whole genome shotgun (WGS) entry which is preliminary data.</text>
</comment>
<dbReference type="InterPro" id="IPR029063">
    <property type="entry name" value="SAM-dependent_MTases_sf"/>
</dbReference>
<keyword evidence="6" id="KW-1185">Reference proteome</keyword>
<dbReference type="Pfam" id="PF08241">
    <property type="entry name" value="Methyltransf_11"/>
    <property type="match status" value="1"/>
</dbReference>
<dbReference type="Pfam" id="PF13432">
    <property type="entry name" value="TPR_16"/>
    <property type="match status" value="2"/>
</dbReference>
<evidence type="ECO:0000256" key="2">
    <source>
        <dbReference type="ARBA" id="ARBA00022803"/>
    </source>
</evidence>
<dbReference type="GO" id="GO:0008757">
    <property type="term" value="F:S-adenosylmethionine-dependent methyltransferase activity"/>
    <property type="evidence" value="ECO:0007669"/>
    <property type="project" value="InterPro"/>
</dbReference>
<evidence type="ECO:0000313" key="5">
    <source>
        <dbReference type="EMBL" id="TSH92809.1"/>
    </source>
</evidence>
<dbReference type="OrthoDB" id="101857at2"/>
<organism evidence="5 6">
    <name type="scientific">Verticiella sediminum</name>
    <dbReference type="NCBI Taxonomy" id="1247510"/>
    <lineage>
        <taxon>Bacteria</taxon>
        <taxon>Pseudomonadati</taxon>
        <taxon>Pseudomonadota</taxon>
        <taxon>Betaproteobacteria</taxon>
        <taxon>Burkholderiales</taxon>
        <taxon>Alcaligenaceae</taxon>
        <taxon>Verticiella</taxon>
    </lineage>
</organism>
<accession>A0A556AIV6</accession>
<name>A0A556AIV6_9BURK</name>
<feature type="repeat" description="TPR" evidence="3">
    <location>
        <begin position="144"/>
        <end position="177"/>
    </location>
</feature>
<dbReference type="PANTHER" id="PTHR44858:SF1">
    <property type="entry name" value="UDP-N-ACETYLGLUCOSAMINE--PEPTIDE N-ACETYLGLUCOSAMINYLTRANSFERASE SPINDLY-RELATED"/>
    <property type="match status" value="1"/>
</dbReference>
<feature type="repeat" description="TPR" evidence="3">
    <location>
        <begin position="42"/>
        <end position="75"/>
    </location>
</feature>
<dbReference type="InterPro" id="IPR019734">
    <property type="entry name" value="TPR_rpt"/>
</dbReference>
<evidence type="ECO:0000313" key="6">
    <source>
        <dbReference type="Proteomes" id="UP000318405"/>
    </source>
</evidence>
<sequence length="434" mass="47681">MTPAFERARELFFEGNAHMEAGRLTDAERCYAAALQAMPGRPSVLTNLGAVRLRLGRAADALPLLETAVAAEPDNLEAWGHLAVALGDLGRPEEAIQADDRALALNADAAPVWRHRGVMQQRLQRDEDALASFAALVRLLPERADPWLLHGEALIRLRRPDEAQASFERALAIDPDIGAAWSRLGAIFKEQGKREEAIDALQRAISLGDARELNGFLLASVTGRKAPLHAPTDYVQSLFDDYADEFDSHLVDVLNYRGHERLIAGLATHAPGRHYARGLDLGCGTGLCAPLLAPLVDSLDGVDLSGRMVEKARARGGYREVSRGDLAAYLARTPERYDLVVSADVLLYVGDLAQVFDGVQRVLRPDGVFCFTAERGEDDTDVVLLPRLTYAHSEKYLRNMALRHGLQVLAIEQHPIREDQGEPIPGLYVYVARR</sequence>
<gene>
    <name evidence="5" type="ORF">FOZ76_15515</name>
</gene>
<keyword evidence="1" id="KW-0677">Repeat</keyword>
<protein>
    <submittedName>
        <fullName evidence="5">Tetratricopeptide repeat protein</fullName>
    </submittedName>
</protein>
<feature type="repeat" description="TPR" evidence="3">
    <location>
        <begin position="178"/>
        <end position="211"/>
    </location>
</feature>
<dbReference type="InterPro" id="IPR013216">
    <property type="entry name" value="Methyltransf_11"/>
</dbReference>
<dbReference type="RefSeq" id="WP_143949175.1">
    <property type="nucleotide sequence ID" value="NZ_BAABMB010000001.1"/>
</dbReference>
<dbReference type="Gene3D" id="1.25.40.10">
    <property type="entry name" value="Tetratricopeptide repeat domain"/>
    <property type="match status" value="2"/>
</dbReference>
<dbReference type="SUPFAM" id="SSF48452">
    <property type="entry name" value="TPR-like"/>
    <property type="match status" value="1"/>
</dbReference>
<dbReference type="InterPro" id="IPR011990">
    <property type="entry name" value="TPR-like_helical_dom_sf"/>
</dbReference>
<dbReference type="PROSITE" id="PS50005">
    <property type="entry name" value="TPR"/>
    <property type="match status" value="3"/>
</dbReference>
<dbReference type="AlphaFoldDB" id="A0A556AIV6"/>
<dbReference type="PANTHER" id="PTHR44858">
    <property type="entry name" value="TETRATRICOPEPTIDE REPEAT PROTEIN 6"/>
    <property type="match status" value="1"/>
</dbReference>
<evidence type="ECO:0000256" key="3">
    <source>
        <dbReference type="PROSITE-ProRule" id="PRU00339"/>
    </source>
</evidence>
<evidence type="ECO:0000259" key="4">
    <source>
        <dbReference type="Pfam" id="PF08241"/>
    </source>
</evidence>
<dbReference type="SMART" id="SM00028">
    <property type="entry name" value="TPR"/>
    <property type="match status" value="6"/>
</dbReference>
<reference evidence="5 6" key="1">
    <citation type="submission" date="2019-07" db="EMBL/GenBank/DDBJ databases">
        <title>Qingshengfaniella alkalisoli gen. nov., sp. nov., isolated from saline soil.</title>
        <authorList>
            <person name="Xu L."/>
            <person name="Huang X.-X."/>
            <person name="Sun J.-Q."/>
        </authorList>
    </citation>
    <scope>NUCLEOTIDE SEQUENCE [LARGE SCALE GENOMIC DNA]</scope>
    <source>
        <strain evidence="5 6">DSM 27279</strain>
    </source>
</reference>
<evidence type="ECO:0000256" key="1">
    <source>
        <dbReference type="ARBA" id="ARBA00022737"/>
    </source>
</evidence>
<dbReference type="Proteomes" id="UP000318405">
    <property type="component" value="Unassembled WGS sequence"/>
</dbReference>
<dbReference type="EMBL" id="VLTJ01000029">
    <property type="protein sequence ID" value="TSH92809.1"/>
    <property type="molecule type" value="Genomic_DNA"/>
</dbReference>
<dbReference type="SUPFAM" id="SSF53335">
    <property type="entry name" value="S-adenosyl-L-methionine-dependent methyltransferases"/>
    <property type="match status" value="1"/>
</dbReference>
<feature type="domain" description="Methyltransferase type 11" evidence="4">
    <location>
        <begin position="279"/>
        <end position="371"/>
    </location>
</feature>
<dbReference type="InterPro" id="IPR050498">
    <property type="entry name" value="Ycf3"/>
</dbReference>
<proteinExistence type="predicted"/>
<dbReference type="CDD" id="cd02440">
    <property type="entry name" value="AdoMet_MTases"/>
    <property type="match status" value="1"/>
</dbReference>
<keyword evidence="2 3" id="KW-0802">TPR repeat</keyword>
<dbReference type="Gene3D" id="3.40.50.150">
    <property type="entry name" value="Vaccinia Virus protein VP39"/>
    <property type="match status" value="1"/>
</dbReference>